<dbReference type="InterPro" id="IPR001041">
    <property type="entry name" value="2Fe-2S_ferredoxin-type"/>
</dbReference>
<evidence type="ECO:0000256" key="5">
    <source>
        <dbReference type="SAM" id="MobiDB-lite"/>
    </source>
</evidence>
<keyword evidence="4" id="KW-0411">Iron-sulfur</keyword>
<dbReference type="Pfam" id="PF13510">
    <property type="entry name" value="Fer2_4"/>
    <property type="match status" value="1"/>
</dbReference>
<evidence type="ECO:0000256" key="3">
    <source>
        <dbReference type="ARBA" id="ARBA00023004"/>
    </source>
</evidence>
<dbReference type="PANTHER" id="PTHR24960:SF84">
    <property type="entry name" value="HYDROGENASE SUBUNIT"/>
    <property type="match status" value="1"/>
</dbReference>
<dbReference type="GO" id="GO:0046872">
    <property type="term" value="F:metal ion binding"/>
    <property type="evidence" value="ECO:0007669"/>
    <property type="project" value="UniProtKB-KW"/>
</dbReference>
<evidence type="ECO:0000259" key="6">
    <source>
        <dbReference type="PROSITE" id="PS51085"/>
    </source>
</evidence>
<feature type="domain" description="2Fe-2S ferredoxin-type" evidence="6">
    <location>
        <begin position="1"/>
        <end position="75"/>
    </location>
</feature>
<dbReference type="PROSITE" id="PS51085">
    <property type="entry name" value="2FE2S_FER_2"/>
    <property type="match status" value="1"/>
</dbReference>
<dbReference type="GO" id="GO:0051539">
    <property type="term" value="F:4 iron, 4 sulfur cluster binding"/>
    <property type="evidence" value="ECO:0007669"/>
    <property type="project" value="UniProtKB-KW"/>
</dbReference>
<organism evidence="10 11">
    <name type="scientific">Helicobacter aurati</name>
    <dbReference type="NCBI Taxonomy" id="137778"/>
    <lineage>
        <taxon>Bacteria</taxon>
        <taxon>Pseudomonadati</taxon>
        <taxon>Campylobacterota</taxon>
        <taxon>Epsilonproteobacteria</taxon>
        <taxon>Campylobacterales</taxon>
        <taxon>Helicobacteraceae</taxon>
        <taxon>Helicobacter</taxon>
    </lineage>
</organism>
<dbReference type="InterPro" id="IPR036010">
    <property type="entry name" value="2Fe-2S_ferredoxin-like_sf"/>
</dbReference>
<keyword evidence="1" id="KW-0004">4Fe-4S</keyword>
<evidence type="ECO:0000313" key="11">
    <source>
        <dbReference type="Proteomes" id="UP000256424"/>
    </source>
</evidence>
<dbReference type="Pfam" id="PF10588">
    <property type="entry name" value="NADH-G_4Fe-4S_3"/>
    <property type="match status" value="1"/>
</dbReference>
<dbReference type="PROSITE" id="PS00198">
    <property type="entry name" value="4FE4S_FER_1"/>
    <property type="match status" value="1"/>
</dbReference>
<sequence>MTIMIEGQEFEAFEGETILDVARRNAIQIPTICFLSGCSPTLACKMCMVEVNGKRMYSCNAKIKNGMEVIIHNEALQKDRNEIMTTYCVNHPLECGVCDKSGECELQDFTLYTQVDTQQFGLQEADKKSFSFAQSFYDPALCIMCERCVTTCKDNIGENFLKAGKANLFTPDSYKDSMGKDPYSVWAKRQKGLIEFIGKHECRDCGECISVCPVGAMTYKDFTYTSNAWELEKVHSTCGFCASGCQLIYNVKHLDVKGDLQKVYRVQNDYLYNPICGAGRFAFDTVSIGTRNLTSVLQAFKRADSIFLGSDVSNEEALIANLIAEKYNLPLINREAGIYQIFQSYFIEASYFYQDFLSESFQENKPQKNLRKRTSKMFANYDDVKASPTFVALHAYFKYDAPSLRYKINNNLKMSKNTQLINIGLFKDSLLQSLGKNVVQITADSQVSVVGILGLIFANDLIDDFERCFPFALQSLLHTKKSLQDSQSLTDKLNHMQSSEQTIESPESSHDNSLDNLAPYNLSSLLESLHIENLDSLKIAKKGGVLLISPYTIEEFIASDLQHIHGYGIALNHNDTTNPPSITEAVSATIAEGITKPIANMLMDTQSKIQIFAHLLAFVCCKLDLKILYIPQGANTLGIAHLCNLTLEDSIRSECSIGIRAKGDFVLDSNLETIKPHFPLPTLAQNEGSVTSMELRVLPLRPSIPYLDSNLQAAFDLSDVARELDVFSHTELEDIEYIGDFTKFLAKYSKGNFVYQDVGYQDLQICFERDGKDNRGYMLLARDAISSQQQEQMKCCGIDFKFSLQPYSMEQANAAMQTQECAEQMPFQAIKLETQNHFNPTTLASKNLQSKSGIYTSKAMFAELGLKEEERVVICSQFGEVQSAIYCDYDLEDGIFLISPMVEGVDALFNVGFYTKVSLYKKEEKEPAAI</sequence>
<dbReference type="InterPro" id="IPR017900">
    <property type="entry name" value="4Fe4S_Fe_S_CS"/>
</dbReference>
<dbReference type="PROSITE" id="PS51839">
    <property type="entry name" value="4FE4S_HC3"/>
    <property type="match status" value="1"/>
</dbReference>
<feature type="compositionally biased region" description="Polar residues" evidence="5">
    <location>
        <begin position="493"/>
        <end position="506"/>
    </location>
</feature>
<name>A0A3D8J7I5_9HELI</name>
<evidence type="ECO:0000259" key="9">
    <source>
        <dbReference type="PROSITE" id="PS51839"/>
    </source>
</evidence>
<dbReference type="SMART" id="SM00926">
    <property type="entry name" value="Molybdop_Fe4S4"/>
    <property type="match status" value="1"/>
</dbReference>
<dbReference type="PROSITE" id="PS51379">
    <property type="entry name" value="4FE4S_FER_2"/>
    <property type="match status" value="1"/>
</dbReference>
<feature type="region of interest" description="Disordered" evidence="5">
    <location>
        <begin position="493"/>
        <end position="512"/>
    </location>
</feature>
<proteinExistence type="predicted"/>
<keyword evidence="3" id="KW-0408">Iron</keyword>
<dbReference type="InterPro" id="IPR017896">
    <property type="entry name" value="4Fe4S_Fe-S-bd"/>
</dbReference>
<dbReference type="GO" id="GO:0016491">
    <property type="term" value="F:oxidoreductase activity"/>
    <property type="evidence" value="ECO:0007669"/>
    <property type="project" value="InterPro"/>
</dbReference>
<dbReference type="OrthoDB" id="9816402at2"/>
<dbReference type="EMBL" id="NXLW01000003">
    <property type="protein sequence ID" value="RDU73076.1"/>
    <property type="molecule type" value="Genomic_DNA"/>
</dbReference>
<reference evidence="10 11" key="1">
    <citation type="submission" date="2018-04" db="EMBL/GenBank/DDBJ databases">
        <title>Novel Campyloabacter and Helicobacter Species and Strains.</title>
        <authorList>
            <person name="Mannion A.J."/>
            <person name="Shen Z."/>
            <person name="Fox J.G."/>
        </authorList>
    </citation>
    <scope>NUCLEOTIDE SEQUENCE [LARGE SCALE GENOMIC DNA]</scope>
    <source>
        <strain evidence="10 11">MIT 97-5075</strain>
    </source>
</reference>
<dbReference type="CDD" id="cd00207">
    <property type="entry name" value="fer2"/>
    <property type="match status" value="1"/>
</dbReference>
<dbReference type="InterPro" id="IPR050157">
    <property type="entry name" value="PSI_iron-sulfur_center"/>
</dbReference>
<evidence type="ECO:0000259" key="7">
    <source>
        <dbReference type="PROSITE" id="PS51379"/>
    </source>
</evidence>
<feature type="domain" description="4Fe-4S Mo/W bis-MGD-type" evidence="8">
    <location>
        <begin position="231"/>
        <end position="290"/>
    </location>
</feature>
<evidence type="ECO:0000256" key="4">
    <source>
        <dbReference type="ARBA" id="ARBA00023014"/>
    </source>
</evidence>
<protein>
    <submittedName>
        <fullName evidence="10">Donor-ubiquinone reductase</fullName>
    </submittedName>
</protein>
<dbReference type="InterPro" id="IPR006963">
    <property type="entry name" value="Mopterin_OxRdtase_4Fe-4S_dom"/>
</dbReference>
<evidence type="ECO:0000259" key="8">
    <source>
        <dbReference type="PROSITE" id="PS51669"/>
    </source>
</evidence>
<dbReference type="SMART" id="SM00929">
    <property type="entry name" value="NADH-G_4Fe-4S_3"/>
    <property type="match status" value="1"/>
</dbReference>
<dbReference type="PROSITE" id="PS51669">
    <property type="entry name" value="4FE4S_MOW_BIS_MGD"/>
    <property type="match status" value="1"/>
</dbReference>
<gene>
    <name evidence="10" type="ORF">CQA66_02260</name>
</gene>
<evidence type="ECO:0000313" key="10">
    <source>
        <dbReference type="EMBL" id="RDU73076.1"/>
    </source>
</evidence>
<evidence type="ECO:0000256" key="1">
    <source>
        <dbReference type="ARBA" id="ARBA00022485"/>
    </source>
</evidence>
<dbReference type="Gene3D" id="2.20.25.90">
    <property type="entry name" value="ADC-like domains"/>
    <property type="match status" value="1"/>
</dbReference>
<dbReference type="Gene3D" id="3.30.70.20">
    <property type="match status" value="1"/>
</dbReference>
<comment type="caution">
    <text evidence="10">The sequence shown here is derived from an EMBL/GenBank/DDBJ whole genome shotgun (WGS) entry which is preliminary data.</text>
</comment>
<feature type="domain" description="4Fe-4S His(Cys)3-ligated-type" evidence="9">
    <location>
        <begin position="75"/>
        <end position="114"/>
    </location>
</feature>
<feature type="domain" description="4Fe-4S ferredoxin-type" evidence="7">
    <location>
        <begin position="192"/>
        <end position="222"/>
    </location>
</feature>
<dbReference type="SUPFAM" id="SSF53706">
    <property type="entry name" value="Formate dehydrogenase/DMSO reductase, domains 1-3"/>
    <property type="match status" value="1"/>
</dbReference>
<keyword evidence="10" id="KW-0830">Ubiquinone</keyword>
<dbReference type="PANTHER" id="PTHR24960">
    <property type="entry name" value="PHOTOSYSTEM I IRON-SULFUR CENTER-RELATED"/>
    <property type="match status" value="1"/>
</dbReference>
<accession>A0A3D8J7I5</accession>
<dbReference type="AlphaFoldDB" id="A0A3D8J7I5"/>
<evidence type="ECO:0000256" key="2">
    <source>
        <dbReference type="ARBA" id="ARBA00022723"/>
    </source>
</evidence>
<dbReference type="SUPFAM" id="SSF54862">
    <property type="entry name" value="4Fe-4S ferredoxins"/>
    <property type="match status" value="1"/>
</dbReference>
<dbReference type="SUPFAM" id="SSF54292">
    <property type="entry name" value="2Fe-2S ferredoxin-like"/>
    <property type="match status" value="1"/>
</dbReference>
<keyword evidence="11" id="KW-1185">Reference proteome</keyword>
<dbReference type="InterPro" id="IPR019574">
    <property type="entry name" value="NADH_UbQ_OxRdtase_Gsu_4Fe4S-bd"/>
</dbReference>
<dbReference type="Proteomes" id="UP000256424">
    <property type="component" value="Unassembled WGS sequence"/>
</dbReference>
<keyword evidence="2" id="KW-0479">Metal-binding</keyword>
<dbReference type="Gene3D" id="3.10.20.740">
    <property type="match status" value="1"/>
</dbReference>